<name>A0AAD6YWL7_9AGAR</name>
<evidence type="ECO:0000313" key="2">
    <source>
        <dbReference type="Proteomes" id="UP001218218"/>
    </source>
</evidence>
<accession>A0AAD6YWL7</accession>
<organism evidence="1 2">
    <name type="scientific">Mycena albidolilacea</name>
    <dbReference type="NCBI Taxonomy" id="1033008"/>
    <lineage>
        <taxon>Eukaryota</taxon>
        <taxon>Fungi</taxon>
        <taxon>Dikarya</taxon>
        <taxon>Basidiomycota</taxon>
        <taxon>Agaricomycotina</taxon>
        <taxon>Agaricomycetes</taxon>
        <taxon>Agaricomycetidae</taxon>
        <taxon>Agaricales</taxon>
        <taxon>Marasmiineae</taxon>
        <taxon>Mycenaceae</taxon>
        <taxon>Mycena</taxon>
    </lineage>
</organism>
<protein>
    <submittedName>
        <fullName evidence="1">Uncharacterized protein</fullName>
    </submittedName>
</protein>
<dbReference type="Proteomes" id="UP001218218">
    <property type="component" value="Unassembled WGS sequence"/>
</dbReference>
<comment type="caution">
    <text evidence="1">The sequence shown here is derived from an EMBL/GenBank/DDBJ whole genome shotgun (WGS) entry which is preliminary data.</text>
</comment>
<dbReference type="EMBL" id="JARIHO010000160">
    <property type="protein sequence ID" value="KAJ7300592.1"/>
    <property type="molecule type" value="Genomic_DNA"/>
</dbReference>
<sequence length="157" mass="17552">MTGYTQTDTSKSIPAHLTTTTMKAVYEKAKREHFKGDAENLLQGHGLHSTEHLRPLLLTILATSGLKESNTHSAGSGPNDMSRGREHLVEEVAASECVLHLMDPEVQTARGKAFRQVKYGCLERVVDREVQDFVHGHNCVRDAEARFDEHFAEVKEK</sequence>
<proteinExistence type="predicted"/>
<gene>
    <name evidence="1" type="ORF">DFH08DRAFT_828331</name>
</gene>
<evidence type="ECO:0000313" key="1">
    <source>
        <dbReference type="EMBL" id="KAJ7300592.1"/>
    </source>
</evidence>
<reference evidence="1" key="1">
    <citation type="submission" date="2023-03" db="EMBL/GenBank/DDBJ databases">
        <title>Massive genome expansion in bonnet fungi (Mycena s.s.) driven by repeated elements and novel gene families across ecological guilds.</title>
        <authorList>
            <consortium name="Lawrence Berkeley National Laboratory"/>
            <person name="Harder C.B."/>
            <person name="Miyauchi S."/>
            <person name="Viragh M."/>
            <person name="Kuo A."/>
            <person name="Thoen E."/>
            <person name="Andreopoulos B."/>
            <person name="Lu D."/>
            <person name="Skrede I."/>
            <person name="Drula E."/>
            <person name="Henrissat B."/>
            <person name="Morin E."/>
            <person name="Kohler A."/>
            <person name="Barry K."/>
            <person name="LaButti K."/>
            <person name="Morin E."/>
            <person name="Salamov A."/>
            <person name="Lipzen A."/>
            <person name="Mereny Z."/>
            <person name="Hegedus B."/>
            <person name="Baldrian P."/>
            <person name="Stursova M."/>
            <person name="Weitz H."/>
            <person name="Taylor A."/>
            <person name="Grigoriev I.V."/>
            <person name="Nagy L.G."/>
            <person name="Martin F."/>
            <person name="Kauserud H."/>
        </authorList>
    </citation>
    <scope>NUCLEOTIDE SEQUENCE</scope>
    <source>
        <strain evidence="1">CBHHK002</strain>
    </source>
</reference>
<dbReference type="AlphaFoldDB" id="A0AAD6YWL7"/>
<keyword evidence="2" id="KW-1185">Reference proteome</keyword>